<accession>A0A6G1EB35</accession>
<protein>
    <submittedName>
        <fullName evidence="1">Uncharacterized protein</fullName>
    </submittedName>
</protein>
<keyword evidence="2" id="KW-1185">Reference proteome</keyword>
<gene>
    <name evidence="1" type="ORF">E2562_020636</name>
</gene>
<evidence type="ECO:0000313" key="1">
    <source>
        <dbReference type="EMBL" id="KAF0921949.1"/>
    </source>
</evidence>
<dbReference type="Proteomes" id="UP000479710">
    <property type="component" value="Unassembled WGS sequence"/>
</dbReference>
<name>A0A6G1EB35_9ORYZ</name>
<dbReference type="AlphaFoldDB" id="A0A6G1EB35"/>
<reference evidence="1 2" key="1">
    <citation type="submission" date="2019-11" db="EMBL/GenBank/DDBJ databases">
        <title>Whole genome sequence of Oryza granulata.</title>
        <authorList>
            <person name="Li W."/>
        </authorList>
    </citation>
    <scope>NUCLEOTIDE SEQUENCE [LARGE SCALE GENOMIC DNA]</scope>
    <source>
        <strain evidence="2">cv. Menghai</strain>
        <tissue evidence="1">Leaf</tissue>
    </source>
</reference>
<sequence length="64" mass="7392">MENKYKDDDLQVHPVPGCILPKRTRLTDVQKQQLENKVRAIHSEIPIYGCILRKSSTSRKSQTV</sequence>
<organism evidence="1 2">
    <name type="scientific">Oryza meyeriana var. granulata</name>
    <dbReference type="NCBI Taxonomy" id="110450"/>
    <lineage>
        <taxon>Eukaryota</taxon>
        <taxon>Viridiplantae</taxon>
        <taxon>Streptophyta</taxon>
        <taxon>Embryophyta</taxon>
        <taxon>Tracheophyta</taxon>
        <taxon>Spermatophyta</taxon>
        <taxon>Magnoliopsida</taxon>
        <taxon>Liliopsida</taxon>
        <taxon>Poales</taxon>
        <taxon>Poaceae</taxon>
        <taxon>BOP clade</taxon>
        <taxon>Oryzoideae</taxon>
        <taxon>Oryzeae</taxon>
        <taxon>Oryzinae</taxon>
        <taxon>Oryza</taxon>
        <taxon>Oryza meyeriana</taxon>
    </lineage>
</organism>
<evidence type="ECO:0000313" key="2">
    <source>
        <dbReference type="Proteomes" id="UP000479710"/>
    </source>
</evidence>
<dbReference type="EMBL" id="SPHZ02000004">
    <property type="protein sequence ID" value="KAF0921949.1"/>
    <property type="molecule type" value="Genomic_DNA"/>
</dbReference>
<dbReference type="OrthoDB" id="1666376at2759"/>
<proteinExistence type="predicted"/>
<comment type="caution">
    <text evidence="1">The sequence shown here is derived from an EMBL/GenBank/DDBJ whole genome shotgun (WGS) entry which is preliminary data.</text>
</comment>
<feature type="non-terminal residue" evidence="1">
    <location>
        <position position="64"/>
    </location>
</feature>